<organism evidence="2 3">
    <name type="scientific">Heterobasidion irregulare (strain TC 32-1)</name>
    <dbReference type="NCBI Taxonomy" id="747525"/>
    <lineage>
        <taxon>Eukaryota</taxon>
        <taxon>Fungi</taxon>
        <taxon>Dikarya</taxon>
        <taxon>Basidiomycota</taxon>
        <taxon>Agaricomycotina</taxon>
        <taxon>Agaricomycetes</taxon>
        <taxon>Russulales</taxon>
        <taxon>Bondarzewiaceae</taxon>
        <taxon>Heterobasidion</taxon>
        <taxon>Heterobasidion annosum species complex</taxon>
    </lineage>
</organism>
<dbReference type="EMBL" id="KI925456">
    <property type="protein sequence ID" value="ETW84012.1"/>
    <property type="molecule type" value="Genomic_DNA"/>
</dbReference>
<dbReference type="eggNOG" id="ENOG502SUSJ">
    <property type="taxonomic scope" value="Eukaryota"/>
</dbReference>
<feature type="compositionally biased region" description="Basic and acidic residues" evidence="1">
    <location>
        <begin position="215"/>
        <end position="228"/>
    </location>
</feature>
<reference evidence="2 3" key="1">
    <citation type="journal article" date="2012" name="New Phytol.">
        <title>Insight into trade-off between wood decay and parasitism from the genome of a fungal forest pathogen.</title>
        <authorList>
            <person name="Olson A."/>
            <person name="Aerts A."/>
            <person name="Asiegbu F."/>
            <person name="Belbahri L."/>
            <person name="Bouzid O."/>
            <person name="Broberg A."/>
            <person name="Canback B."/>
            <person name="Coutinho P.M."/>
            <person name="Cullen D."/>
            <person name="Dalman K."/>
            <person name="Deflorio G."/>
            <person name="van Diepen L.T."/>
            <person name="Dunand C."/>
            <person name="Duplessis S."/>
            <person name="Durling M."/>
            <person name="Gonthier P."/>
            <person name="Grimwood J."/>
            <person name="Fossdal C.G."/>
            <person name="Hansson D."/>
            <person name="Henrissat B."/>
            <person name="Hietala A."/>
            <person name="Himmelstrand K."/>
            <person name="Hoffmeister D."/>
            <person name="Hogberg N."/>
            <person name="James T.Y."/>
            <person name="Karlsson M."/>
            <person name="Kohler A."/>
            <person name="Kues U."/>
            <person name="Lee Y.H."/>
            <person name="Lin Y.C."/>
            <person name="Lind M."/>
            <person name="Lindquist E."/>
            <person name="Lombard V."/>
            <person name="Lucas S."/>
            <person name="Lunden K."/>
            <person name="Morin E."/>
            <person name="Murat C."/>
            <person name="Park J."/>
            <person name="Raffaello T."/>
            <person name="Rouze P."/>
            <person name="Salamov A."/>
            <person name="Schmutz J."/>
            <person name="Solheim H."/>
            <person name="Stahlberg J."/>
            <person name="Velez H."/>
            <person name="de Vries R.P."/>
            <person name="Wiebenga A."/>
            <person name="Woodward S."/>
            <person name="Yakovlev I."/>
            <person name="Garbelotto M."/>
            <person name="Martin F."/>
            <person name="Grigoriev I.V."/>
            <person name="Stenlid J."/>
        </authorList>
    </citation>
    <scope>NUCLEOTIDE SEQUENCE [LARGE SCALE GENOMIC DNA]</scope>
    <source>
        <strain evidence="2 3">TC 32-1</strain>
    </source>
</reference>
<dbReference type="STRING" id="747525.W4KDT5"/>
<protein>
    <recommendedName>
        <fullName evidence="4">RING-type domain-containing protein</fullName>
    </recommendedName>
</protein>
<dbReference type="Proteomes" id="UP000030671">
    <property type="component" value="Unassembled WGS sequence"/>
</dbReference>
<evidence type="ECO:0000313" key="2">
    <source>
        <dbReference type="EMBL" id="ETW84012.1"/>
    </source>
</evidence>
<dbReference type="KEGG" id="hir:HETIRDRAFT_449601"/>
<feature type="region of interest" description="Disordered" evidence="1">
    <location>
        <begin position="259"/>
        <end position="290"/>
    </location>
</feature>
<name>W4KDT5_HETIT</name>
<keyword evidence="3" id="KW-1185">Reference proteome</keyword>
<feature type="region of interest" description="Disordered" evidence="1">
    <location>
        <begin position="212"/>
        <end position="235"/>
    </location>
</feature>
<dbReference type="Gene3D" id="3.30.40.10">
    <property type="entry name" value="Zinc/RING finger domain, C3HC4 (zinc finger)"/>
    <property type="match status" value="1"/>
</dbReference>
<sequence>MSSPPSSLNFMFEEPSRTSELFPRLLENAYSASNDHSFKPVFIDMEPEDLPWLSAGQGMMNMGMSTNSSLNYQQLTRDLLTVMQPRASSRQIRELVESLPKLSEEEMDILGQHESSCPICMNTFLASLAEEELALVMDSPAHPVEDLGVTRLSKTCGHFFCRKELSINDPIDLLHPHRIIPILTWIRDGHPSCPLCRTPFIKLTERDASVLATSADRDSNNDEPRFDDDAPDDDDAYDQAMERIVAAYREERRRLRAGPAFFWPTQPEGQEGATGDHEHDDRHEFAGMYS</sequence>
<dbReference type="InterPro" id="IPR013083">
    <property type="entry name" value="Znf_RING/FYVE/PHD"/>
</dbReference>
<dbReference type="OrthoDB" id="8062037at2759"/>
<accession>W4KDT5</accession>
<feature type="compositionally biased region" description="Basic and acidic residues" evidence="1">
    <location>
        <begin position="274"/>
        <end position="290"/>
    </location>
</feature>
<proteinExistence type="predicted"/>
<evidence type="ECO:0000256" key="1">
    <source>
        <dbReference type="SAM" id="MobiDB-lite"/>
    </source>
</evidence>
<dbReference type="InParanoid" id="W4KDT5"/>
<gene>
    <name evidence="2" type="ORF">HETIRDRAFT_449601</name>
</gene>
<dbReference type="AlphaFoldDB" id="W4KDT5"/>
<evidence type="ECO:0000313" key="3">
    <source>
        <dbReference type="Proteomes" id="UP000030671"/>
    </source>
</evidence>
<dbReference type="GeneID" id="20675965"/>
<evidence type="ECO:0008006" key="4">
    <source>
        <dbReference type="Google" id="ProtNLM"/>
    </source>
</evidence>
<dbReference type="RefSeq" id="XP_009543732.1">
    <property type="nucleotide sequence ID" value="XM_009545437.1"/>
</dbReference>
<dbReference type="HOGENOM" id="CLU_083670_0_0_1"/>